<dbReference type="GO" id="GO:0051604">
    <property type="term" value="P:protein maturation"/>
    <property type="evidence" value="ECO:0007669"/>
    <property type="project" value="InterPro"/>
</dbReference>
<sequence>FSQSEFTSALKIIVPISIWLGAISLGFEIVHSLLRCFQQKSIWTKISSISQCSFMACVAIWVFSISLVPYSTLDRATQQGIWPVVRKWYNQVEYYEIVNSYGLFRRMTGVGGRPEIVIEGCDSLDGPWKEYNFRYKPGPLTEYPPFIAPHQPRLDWQMWFAALGSYQHNPWFVHLVYKLLEGDRDVLDLMGKNQPFKKPPRYIRAQLYKYHFTKIKKTTKSIGDFVYSARSIKSWWTREFTSEYLPPVSKSETTLQQFLSHYELGPNYKDRELSSGRLHEILIYLRNKVRLLDPLKFLAYLFSIGIILNMLIERKYRVSERTKTHVE</sequence>
<dbReference type="GO" id="GO:0005789">
    <property type="term" value="C:endoplasmic reticulum membrane"/>
    <property type="evidence" value="ECO:0007669"/>
    <property type="project" value="TreeGrafter"/>
</dbReference>
<dbReference type="EMBL" id="CACRXK020003733">
    <property type="protein sequence ID" value="CAB4000018.1"/>
    <property type="molecule type" value="Genomic_DNA"/>
</dbReference>
<gene>
    <name evidence="5" type="ORF">PACLA_8A034952</name>
</gene>
<feature type="non-terminal residue" evidence="5">
    <location>
        <position position="1"/>
    </location>
</feature>
<proteinExistence type="predicted"/>
<dbReference type="InterPro" id="IPR057433">
    <property type="entry name" value="LMF1/2_C"/>
</dbReference>
<dbReference type="InterPro" id="IPR009613">
    <property type="entry name" value="LMF"/>
</dbReference>
<evidence type="ECO:0000313" key="5">
    <source>
        <dbReference type="EMBL" id="CAB4000018.1"/>
    </source>
</evidence>
<reference evidence="5" key="1">
    <citation type="submission" date="2020-04" db="EMBL/GenBank/DDBJ databases">
        <authorList>
            <person name="Alioto T."/>
            <person name="Alioto T."/>
            <person name="Gomez Garrido J."/>
        </authorList>
    </citation>
    <scope>NUCLEOTIDE SEQUENCE</scope>
    <source>
        <strain evidence="5">A484AB</strain>
    </source>
</reference>
<comment type="caution">
    <text evidence="5">The sequence shown here is derived from an EMBL/GenBank/DDBJ whole genome shotgun (WGS) entry which is preliminary data.</text>
</comment>
<dbReference type="Pfam" id="PF25179">
    <property type="entry name" value="LMF1_C"/>
    <property type="match status" value="1"/>
</dbReference>
<protein>
    <recommendedName>
        <fullName evidence="2">Lipase maturation factor 2</fullName>
    </recommendedName>
</protein>
<evidence type="ECO:0000313" key="6">
    <source>
        <dbReference type="Proteomes" id="UP001152795"/>
    </source>
</evidence>
<keyword evidence="3" id="KW-0812">Transmembrane</keyword>
<feature type="transmembrane region" description="Helical" evidence="3">
    <location>
        <begin position="12"/>
        <end position="34"/>
    </location>
</feature>
<accession>A0A6S7I6E3</accession>
<organism evidence="5 6">
    <name type="scientific">Paramuricea clavata</name>
    <name type="common">Red gorgonian</name>
    <name type="synonym">Violescent sea-whip</name>
    <dbReference type="NCBI Taxonomy" id="317549"/>
    <lineage>
        <taxon>Eukaryota</taxon>
        <taxon>Metazoa</taxon>
        <taxon>Cnidaria</taxon>
        <taxon>Anthozoa</taxon>
        <taxon>Octocorallia</taxon>
        <taxon>Malacalcyonacea</taxon>
        <taxon>Plexauridae</taxon>
        <taxon>Paramuricea</taxon>
    </lineage>
</organism>
<evidence type="ECO:0000259" key="4">
    <source>
        <dbReference type="Pfam" id="PF25179"/>
    </source>
</evidence>
<keyword evidence="1" id="KW-0325">Glycoprotein</keyword>
<dbReference type="PANTHER" id="PTHR14463:SF5">
    <property type="entry name" value="LIPASE MATURATION FACTOR 2"/>
    <property type="match status" value="1"/>
</dbReference>
<dbReference type="PANTHER" id="PTHR14463">
    <property type="entry name" value="LIPASE MATURATION FACTOR"/>
    <property type="match status" value="1"/>
</dbReference>
<keyword evidence="3" id="KW-1133">Transmembrane helix</keyword>
<dbReference type="OrthoDB" id="6019956at2759"/>
<keyword evidence="3" id="KW-0472">Membrane</keyword>
<evidence type="ECO:0000256" key="2">
    <source>
        <dbReference type="ARBA" id="ARBA00040643"/>
    </source>
</evidence>
<dbReference type="Proteomes" id="UP001152795">
    <property type="component" value="Unassembled WGS sequence"/>
</dbReference>
<keyword evidence="6" id="KW-1185">Reference proteome</keyword>
<feature type="domain" description="Lipase maturation factor 1/2 C-terminal" evidence="4">
    <location>
        <begin position="97"/>
        <end position="246"/>
    </location>
</feature>
<evidence type="ECO:0000256" key="3">
    <source>
        <dbReference type="SAM" id="Phobius"/>
    </source>
</evidence>
<feature type="transmembrane region" description="Helical" evidence="3">
    <location>
        <begin position="295"/>
        <end position="312"/>
    </location>
</feature>
<evidence type="ECO:0000256" key="1">
    <source>
        <dbReference type="ARBA" id="ARBA00023180"/>
    </source>
</evidence>
<name>A0A6S7I6E3_PARCT</name>
<dbReference type="AlphaFoldDB" id="A0A6S7I6E3"/>
<feature type="transmembrane region" description="Helical" evidence="3">
    <location>
        <begin position="46"/>
        <end position="70"/>
    </location>
</feature>